<dbReference type="KEGG" id="bpro:PMF13cell1_00648"/>
<dbReference type="RefSeq" id="WP_130179780.1">
    <property type="nucleotide sequence ID" value="NZ_CP035945.1"/>
</dbReference>
<name>A0A4P6LU35_9FIRM</name>
<sequence length="304" mass="35339">MIIWFLLCGFCLLNLMAFIIAYVGLRMQFGKRIDKQEKAVPIPVWMRQKEVKFISGDNKLRGYFYWKEKSNKKLDRIIVLVHGYGLIHHDYRIEIEEFVKRQYCVFAYDMTGCGSSEGKKIGGFSQFILDAQNAIKYVSELNLNKEIDILGHSTGAFAVAALLNIDDLCVDRAIIISGFNHPSSYVKSCMERSLKKFSYFVQIWLYIIELIKFGKIARYTGINGINHFSGEVLVIQNMKDEMVTYTQSLYYEKNKILNDKACFWLNNENSHYPTRKKEGELDLINEDAFNIIENFLTKHKYLGS</sequence>
<dbReference type="InterPro" id="IPR029058">
    <property type="entry name" value="AB_hydrolase_fold"/>
</dbReference>
<protein>
    <submittedName>
        <fullName evidence="2">Aminoacrylate hydrolase RutD</fullName>
        <ecNumber evidence="2">3.5.1.-</ecNumber>
    </submittedName>
</protein>
<dbReference type="SUPFAM" id="SSF53474">
    <property type="entry name" value="alpha/beta-Hydrolases"/>
    <property type="match status" value="1"/>
</dbReference>
<keyword evidence="2" id="KW-0378">Hydrolase</keyword>
<dbReference type="AlphaFoldDB" id="A0A4P6LU35"/>
<dbReference type="EC" id="3.5.1.-" evidence="2"/>
<feature type="domain" description="Serine aminopeptidase S33" evidence="1">
    <location>
        <begin position="74"/>
        <end position="202"/>
    </location>
</feature>
<dbReference type="Proteomes" id="UP000289794">
    <property type="component" value="Chromosome"/>
</dbReference>
<accession>A0A4P6LU35</accession>
<dbReference type="InterPro" id="IPR022742">
    <property type="entry name" value="Hydrolase_4"/>
</dbReference>
<reference evidence="2 3" key="1">
    <citation type="submission" date="2019-01" db="EMBL/GenBank/DDBJ databases">
        <title>PMF-metabolizing Aryl O-demethylase.</title>
        <authorList>
            <person name="Kim M."/>
        </authorList>
    </citation>
    <scope>NUCLEOTIDE SEQUENCE [LARGE SCALE GENOMIC DNA]</scope>
    <source>
        <strain evidence="2 3">PMF1</strain>
    </source>
</reference>
<evidence type="ECO:0000259" key="1">
    <source>
        <dbReference type="Pfam" id="PF12146"/>
    </source>
</evidence>
<organism evidence="2 3">
    <name type="scientific">Blautia producta</name>
    <dbReference type="NCBI Taxonomy" id="33035"/>
    <lineage>
        <taxon>Bacteria</taxon>
        <taxon>Bacillati</taxon>
        <taxon>Bacillota</taxon>
        <taxon>Clostridia</taxon>
        <taxon>Lachnospirales</taxon>
        <taxon>Lachnospiraceae</taxon>
        <taxon>Blautia</taxon>
    </lineage>
</organism>
<dbReference type="GO" id="GO:0016787">
    <property type="term" value="F:hydrolase activity"/>
    <property type="evidence" value="ECO:0007669"/>
    <property type="project" value="UniProtKB-KW"/>
</dbReference>
<evidence type="ECO:0000313" key="3">
    <source>
        <dbReference type="Proteomes" id="UP000289794"/>
    </source>
</evidence>
<evidence type="ECO:0000313" key="2">
    <source>
        <dbReference type="EMBL" id="QBE95145.1"/>
    </source>
</evidence>
<proteinExistence type="predicted"/>
<dbReference type="PANTHER" id="PTHR12277:SF81">
    <property type="entry name" value="PROTEIN ABHD13"/>
    <property type="match status" value="1"/>
</dbReference>
<dbReference type="EMBL" id="CP035945">
    <property type="protein sequence ID" value="QBE95145.1"/>
    <property type="molecule type" value="Genomic_DNA"/>
</dbReference>
<dbReference type="PANTHER" id="PTHR12277">
    <property type="entry name" value="ALPHA/BETA HYDROLASE DOMAIN-CONTAINING PROTEIN"/>
    <property type="match status" value="1"/>
</dbReference>
<gene>
    <name evidence="2" type="primary">rutD_1</name>
    <name evidence="2" type="ORF">PMF13cell1_00648</name>
</gene>
<dbReference type="Pfam" id="PF12146">
    <property type="entry name" value="Hydrolase_4"/>
    <property type="match status" value="1"/>
</dbReference>
<dbReference type="Gene3D" id="3.40.50.1820">
    <property type="entry name" value="alpha/beta hydrolase"/>
    <property type="match status" value="1"/>
</dbReference>